<organism evidence="1 2">
    <name type="scientific">Hevea brasiliensis</name>
    <name type="common">Para rubber tree</name>
    <name type="synonym">Siphonia brasiliensis</name>
    <dbReference type="NCBI Taxonomy" id="3981"/>
    <lineage>
        <taxon>Eukaryota</taxon>
        <taxon>Viridiplantae</taxon>
        <taxon>Streptophyta</taxon>
        <taxon>Embryophyta</taxon>
        <taxon>Tracheophyta</taxon>
        <taxon>Spermatophyta</taxon>
        <taxon>Magnoliopsida</taxon>
        <taxon>eudicotyledons</taxon>
        <taxon>Gunneridae</taxon>
        <taxon>Pentapetalae</taxon>
        <taxon>rosids</taxon>
        <taxon>fabids</taxon>
        <taxon>Malpighiales</taxon>
        <taxon>Euphorbiaceae</taxon>
        <taxon>Crotonoideae</taxon>
        <taxon>Micrandreae</taxon>
        <taxon>Hevea</taxon>
    </lineage>
</organism>
<proteinExistence type="predicted"/>
<name>A0A6A6LWU6_HEVBR</name>
<evidence type="ECO:0000313" key="1">
    <source>
        <dbReference type="EMBL" id="KAF2304643.1"/>
    </source>
</evidence>
<gene>
    <name evidence="1" type="ORF">GH714_037243</name>
</gene>
<dbReference type="Proteomes" id="UP000467840">
    <property type="component" value="Chromosome 16"/>
</dbReference>
<evidence type="ECO:0000313" key="2">
    <source>
        <dbReference type="Proteomes" id="UP000467840"/>
    </source>
</evidence>
<reference evidence="1 2" key="1">
    <citation type="journal article" date="2020" name="Mol. Plant">
        <title>The Chromosome-Based Rubber Tree Genome Provides New Insights into Spurge Genome Evolution and Rubber Biosynthesis.</title>
        <authorList>
            <person name="Liu J."/>
            <person name="Shi C."/>
            <person name="Shi C.C."/>
            <person name="Li W."/>
            <person name="Zhang Q.J."/>
            <person name="Zhang Y."/>
            <person name="Li K."/>
            <person name="Lu H.F."/>
            <person name="Shi C."/>
            <person name="Zhu S.T."/>
            <person name="Xiao Z.Y."/>
            <person name="Nan H."/>
            <person name="Yue Y."/>
            <person name="Zhu X.G."/>
            <person name="Wu Y."/>
            <person name="Hong X.N."/>
            <person name="Fan G.Y."/>
            <person name="Tong Y."/>
            <person name="Zhang D."/>
            <person name="Mao C.L."/>
            <person name="Liu Y.L."/>
            <person name="Hao S.J."/>
            <person name="Liu W.Q."/>
            <person name="Lv M.Q."/>
            <person name="Zhang H.B."/>
            <person name="Liu Y."/>
            <person name="Hu-Tang G.R."/>
            <person name="Wang J.P."/>
            <person name="Wang J.H."/>
            <person name="Sun Y.H."/>
            <person name="Ni S.B."/>
            <person name="Chen W.B."/>
            <person name="Zhang X.C."/>
            <person name="Jiao Y.N."/>
            <person name="Eichler E.E."/>
            <person name="Li G.H."/>
            <person name="Liu X."/>
            <person name="Gao L.Z."/>
        </authorList>
    </citation>
    <scope>NUCLEOTIDE SEQUENCE [LARGE SCALE GENOMIC DNA]</scope>
    <source>
        <strain evidence="2">cv. GT1</strain>
        <tissue evidence="1">Leaf</tissue>
    </source>
</reference>
<dbReference type="EMBL" id="JAAGAX010000009">
    <property type="protein sequence ID" value="KAF2304643.1"/>
    <property type="molecule type" value="Genomic_DNA"/>
</dbReference>
<protein>
    <submittedName>
        <fullName evidence="1">Uncharacterized protein</fullName>
    </submittedName>
</protein>
<dbReference type="AlphaFoldDB" id="A0A6A6LWU6"/>
<sequence>MGHASFHVGLNCVYGLELVGRLMGTVRQAHAAAEGNMDTSECTGVWEGKQARCSAEHGGNWEWPSHVDWLRAWAAASAMQRETTRKEVSRPYGALVAGPSHLPFQFFPCLATSRLGTARG</sequence>
<accession>A0A6A6LWU6</accession>
<keyword evidence="2" id="KW-1185">Reference proteome</keyword>
<comment type="caution">
    <text evidence="1">The sequence shown here is derived from an EMBL/GenBank/DDBJ whole genome shotgun (WGS) entry which is preliminary data.</text>
</comment>